<dbReference type="RefSeq" id="WP_344972462.1">
    <property type="nucleotide sequence ID" value="NZ_BAABDD010000014.1"/>
</dbReference>
<reference evidence="3" key="1">
    <citation type="journal article" date="2019" name="Int. J. Syst. Evol. Microbiol.">
        <title>The Global Catalogue of Microorganisms (GCM) 10K type strain sequencing project: providing services to taxonomists for standard genome sequencing and annotation.</title>
        <authorList>
            <consortium name="The Broad Institute Genomics Platform"/>
            <consortium name="The Broad Institute Genome Sequencing Center for Infectious Disease"/>
            <person name="Wu L."/>
            <person name="Ma J."/>
        </authorList>
    </citation>
    <scope>NUCLEOTIDE SEQUENCE [LARGE SCALE GENOMIC DNA]</scope>
    <source>
        <strain evidence="3">JCM 17137</strain>
    </source>
</reference>
<protein>
    <recommendedName>
        <fullName evidence="1">DUF397 domain-containing protein</fullName>
    </recommendedName>
</protein>
<evidence type="ECO:0000313" key="2">
    <source>
        <dbReference type="EMBL" id="GAA3749962.1"/>
    </source>
</evidence>
<dbReference type="InterPro" id="IPR007278">
    <property type="entry name" value="DUF397"/>
</dbReference>
<organism evidence="2 3">
    <name type="scientific">Salinactinospora qingdaonensis</name>
    <dbReference type="NCBI Taxonomy" id="702744"/>
    <lineage>
        <taxon>Bacteria</taxon>
        <taxon>Bacillati</taxon>
        <taxon>Actinomycetota</taxon>
        <taxon>Actinomycetes</taxon>
        <taxon>Streptosporangiales</taxon>
        <taxon>Nocardiopsidaceae</taxon>
        <taxon>Salinactinospora</taxon>
    </lineage>
</organism>
<sequence>MNTEPTLQHLSPDELANVAWHISTYSDNGGGSCVEAGPLNDGTGRIAMRHSHHPHSTTIVSPHHAWTAFTAAVRGGEFGLR</sequence>
<comment type="caution">
    <text evidence="2">The sequence shown here is derived from an EMBL/GenBank/DDBJ whole genome shotgun (WGS) entry which is preliminary data.</text>
</comment>
<accession>A0ABP7FW92</accession>
<dbReference type="EMBL" id="BAABDD010000014">
    <property type="protein sequence ID" value="GAA3749962.1"/>
    <property type="molecule type" value="Genomic_DNA"/>
</dbReference>
<evidence type="ECO:0000313" key="3">
    <source>
        <dbReference type="Proteomes" id="UP001500908"/>
    </source>
</evidence>
<keyword evidence="3" id="KW-1185">Reference proteome</keyword>
<dbReference type="Proteomes" id="UP001500908">
    <property type="component" value="Unassembled WGS sequence"/>
</dbReference>
<dbReference type="Pfam" id="PF04149">
    <property type="entry name" value="DUF397"/>
    <property type="match status" value="1"/>
</dbReference>
<proteinExistence type="predicted"/>
<feature type="domain" description="DUF397" evidence="1">
    <location>
        <begin position="19"/>
        <end position="74"/>
    </location>
</feature>
<evidence type="ECO:0000259" key="1">
    <source>
        <dbReference type="Pfam" id="PF04149"/>
    </source>
</evidence>
<gene>
    <name evidence="2" type="ORF">GCM10022402_31400</name>
</gene>
<name>A0ABP7FW92_9ACTN</name>